<dbReference type="InterPro" id="IPR011009">
    <property type="entry name" value="Kinase-like_dom_sf"/>
</dbReference>
<evidence type="ECO:0000256" key="2">
    <source>
        <dbReference type="SAM" id="MobiDB-lite"/>
    </source>
</evidence>
<dbReference type="PANTHER" id="PTHR23084">
    <property type="entry name" value="PHOSPHATIDYLINOSITOL-4-PHOSPHATE 5-KINASE RELATED"/>
    <property type="match status" value="1"/>
</dbReference>
<dbReference type="SUPFAM" id="SSF56112">
    <property type="entry name" value="Protein kinase-like (PK-like)"/>
    <property type="match status" value="1"/>
</dbReference>
<feature type="region of interest" description="Disordered" evidence="2">
    <location>
        <begin position="864"/>
        <end position="887"/>
    </location>
</feature>
<evidence type="ECO:0000313" key="3">
    <source>
        <dbReference type="EMBL" id="EAS02439.2"/>
    </source>
</evidence>
<keyword evidence="1" id="KW-0677">Repeat</keyword>
<dbReference type="EMBL" id="GG662537">
    <property type="protein sequence ID" value="EAS02439.2"/>
    <property type="molecule type" value="Genomic_DNA"/>
</dbReference>
<feature type="region of interest" description="Disordered" evidence="2">
    <location>
        <begin position="901"/>
        <end position="943"/>
    </location>
</feature>
<dbReference type="SUPFAM" id="SSF82185">
    <property type="entry name" value="Histone H3 K4-specific methyltransferase SET7/9 N-terminal domain"/>
    <property type="match status" value="1"/>
</dbReference>
<evidence type="ECO:0000256" key="1">
    <source>
        <dbReference type="ARBA" id="ARBA00022737"/>
    </source>
</evidence>
<dbReference type="Gene3D" id="1.10.510.10">
    <property type="entry name" value="Transferase(Phosphotransferase) domain 1"/>
    <property type="match status" value="1"/>
</dbReference>
<protein>
    <submittedName>
        <fullName evidence="3">MORN motif protein</fullName>
    </submittedName>
</protein>
<reference evidence="4" key="1">
    <citation type="journal article" date="2006" name="PLoS Biol.">
        <title>Macronuclear genome sequence of the ciliate Tetrahymena thermophila, a model eukaryote.</title>
        <authorList>
            <person name="Eisen J.A."/>
            <person name="Coyne R.S."/>
            <person name="Wu M."/>
            <person name="Wu D."/>
            <person name="Thiagarajan M."/>
            <person name="Wortman J.R."/>
            <person name="Badger J.H."/>
            <person name="Ren Q."/>
            <person name="Amedeo P."/>
            <person name="Jones K.M."/>
            <person name="Tallon L.J."/>
            <person name="Delcher A.L."/>
            <person name="Salzberg S.L."/>
            <person name="Silva J.C."/>
            <person name="Haas B.J."/>
            <person name="Majoros W.H."/>
            <person name="Farzad M."/>
            <person name="Carlton J.M."/>
            <person name="Smith R.K. Jr."/>
            <person name="Garg J."/>
            <person name="Pearlman R.E."/>
            <person name="Karrer K.M."/>
            <person name="Sun L."/>
            <person name="Manning G."/>
            <person name="Elde N.C."/>
            <person name="Turkewitz A.P."/>
            <person name="Asai D.J."/>
            <person name="Wilkes D.E."/>
            <person name="Wang Y."/>
            <person name="Cai H."/>
            <person name="Collins K."/>
            <person name="Stewart B.A."/>
            <person name="Lee S.R."/>
            <person name="Wilamowska K."/>
            <person name="Weinberg Z."/>
            <person name="Ruzzo W.L."/>
            <person name="Wloga D."/>
            <person name="Gaertig J."/>
            <person name="Frankel J."/>
            <person name="Tsao C.-C."/>
            <person name="Gorovsky M.A."/>
            <person name="Keeling P.J."/>
            <person name="Waller R.F."/>
            <person name="Patron N.J."/>
            <person name="Cherry J.M."/>
            <person name="Stover N.A."/>
            <person name="Krieger C.J."/>
            <person name="del Toro C."/>
            <person name="Ryder H.F."/>
            <person name="Williamson S.C."/>
            <person name="Barbeau R.A."/>
            <person name="Hamilton E.P."/>
            <person name="Orias E."/>
        </authorList>
    </citation>
    <scope>NUCLEOTIDE SEQUENCE [LARGE SCALE GENOMIC DNA]</scope>
    <source>
        <strain evidence="4">SB210</strain>
    </source>
</reference>
<dbReference type="InterPro" id="IPR003409">
    <property type="entry name" value="MORN"/>
</dbReference>
<dbReference type="KEGG" id="tet:TTHERM_00728990"/>
<dbReference type="Proteomes" id="UP000009168">
    <property type="component" value="Unassembled WGS sequence"/>
</dbReference>
<dbReference type="PANTHER" id="PTHR23084:SF263">
    <property type="entry name" value="MORN REPEAT-CONTAINING PROTEIN 1"/>
    <property type="match status" value="1"/>
</dbReference>
<dbReference type="SMART" id="SM00698">
    <property type="entry name" value="MORN"/>
    <property type="match status" value="4"/>
</dbReference>
<dbReference type="Gene3D" id="2.20.110.10">
    <property type="entry name" value="Histone H3 K4-specific methyltransferase SET7/9 N-terminal domain"/>
    <property type="match status" value="2"/>
</dbReference>
<keyword evidence="4" id="KW-1185">Reference proteome</keyword>
<evidence type="ECO:0000313" key="4">
    <source>
        <dbReference type="Proteomes" id="UP000009168"/>
    </source>
</evidence>
<name>I7LWN9_TETTS</name>
<feature type="compositionally biased region" description="Low complexity" evidence="2">
    <location>
        <begin position="902"/>
        <end position="924"/>
    </location>
</feature>
<sequence length="1963" mass="230230">MRQSQANPKTPKLNTEKEGRNINKQDSDAQRLSEKQTLEVSDLKLIEIDQLWVITNNSSIPKAQIMFLCDFLEINSDKIMEMYHAGQYRVHQFQTHDFYNYFYSNSEQKKLAIETLKQLSNEGSYTASLLMKALQKDRNQEIKFTEKDDDIISSLMHNLCLVVQGNLVDAFYASLKNIMNFGFNHCPHNLPMIPKIGGMQILIGLFDCFGQSHGDFMEDLLRKDLYFGGENLINFVHYYYDPDRKYMINVKSDMQSDINKQRQEDRENKDQLTNILNKIIERLKNMKVSGIRHSIFLYNEMVKFYQKIHNKQTLIDESDNDLVFASEITVKEKDQLYHLTPLDIRKNQEWLAIKSCIINNEILTKKQEQNWINFAFKELYYDSIQMLGEKSIIIDQNTVLGLRCYNLLLLLGEKKSIQILYSLLCYNGLYKDILNLLQPSLQEKHKKPYLAVMVIQCQIRHSKVKESLEELKEIAKSRIEAYDLYLLSKCVFTQEEKDYFGALCVFTIISNISQSQFKLFDNLILAKLLFRGGVFLQKNVLQSYSLLKVLLKHGYYELMRDYLCKLFIKKNLDKVSEQVTKEQKRVAKALVKNSLPPQFTKKAEVYTLQESQGNIIKIKKRKKNQHETEQTDQNLFSKQLYQQLLQLQTRDVKTSILAKIYLFKEKSQMQYITSTLKQHYEDLVHIGYNILFPPGKNYSIGNCISNYDFFKRKNLLKMSIQSAASTPLDVQSLRLLIVKNQNILKATQIFSLEKINYNILKYFYMKKTEEIQREKQLQDQERANRQGQIELEAMQGQNDLQRQYYIRVQKQLEQIEEKSEHSLQYTKNKLSMQSVGEVKVTSHSNQRYPTQSENQLESVNDFQMNSHSKSIVQSSSRFDKKQEQSSQYISIQENDHYLKEGSQSQIQTQQNLQSDQTNNQNNLSKQEDANNISYPKDSKEILPNKKEENILQQYFYMKLDKQYNISLKGKFMQDEILVFTNEDLVFTGENKDSIDNTNEGSRQQNGNSFFNGQNGYGYFKFNTSQKFQITKIPNVEKIFSDDFYPLIKRSSSFCLKYYGFYMNEQVWYVLSETYDEKLTLNSDLTFIEIYQLYQIALALHLNEQFGLINYWGTNILYRKGGKIYLPNIITLIQLYHYDFSISNVVSLDITEINEQIIQKQKHHQNSNQTINRNEYAPEVFVGNMEMQRAKCDIWALGSILFHTIFKKPLINLVNNSDYIQELAKLKNPYYLSTILNKEKEEYLQKSNQSSYQNLENSEASITKIKIPPDILDIYLKIIQMSIVYDSEIRSSSEEIASFLLQQLKLNTKIAAGIDNYEKLLEYSDNLVLDISSEIEKCQREGTNESIFITGSNTFVWVNYKDCIVYYRDSYKNSYILHNPELNITHFSLKDVIKGEGILINPSNDIILGYFSSNCVPQNIEVIDTISGNPYSQISYDERGAPINSSIESLLEKDVITQIKNVKQQQQEQMEGAFLKRIEESKSLNYLALIQQFLTYWKSQKKMYEDLFGNKVTGFFDNDQGTICAADNIPIVIQNSKQKTIYILNDTCVVLDHSVFSIQFFHPLELFNSQDKTIGNYLNEIFCKDQPYNTTFMLSGLCFVGNFRCSRFEDGFLIFKKTNSLTIKYHPDPTVPYFTKINYNSQHFYEGYIHQGMYNGIGEYSNKKQVLYRGNFENNFLTHGQIFFDGHPTYLSYEGEVIYDLETQTYVMHGQGRCILKNKSVFEGQFDRNEFNGKGKLTYNKNKGVYEGFFRNGIREGPGVFKSKKIQFQGEYRKGLKYNYGKQVRKNGKEIYEGEFRNDKRNGVGVLRYPFSSDIIFYQGEFFDDKKHGHGIEITRSKQKFLVKYYKDQRIRRKQVRLDTEECLFHFQNEEQQKQIDKEYIKSLEMQGSKDQNQDYPIQYYTEVNDQVGIQEQEQDFVEQIEKVNAISPIARIQNDTPEHIATFELEQKPQNPTQNPQKIYSIF</sequence>
<dbReference type="GeneID" id="7829396"/>
<feature type="compositionally biased region" description="Basic and acidic residues" evidence="2">
    <location>
        <begin position="14"/>
        <end position="33"/>
    </location>
</feature>
<dbReference type="Pfam" id="PF02493">
    <property type="entry name" value="MORN"/>
    <property type="match status" value="4"/>
</dbReference>
<feature type="compositionally biased region" description="Polar residues" evidence="2">
    <location>
        <begin position="864"/>
        <end position="876"/>
    </location>
</feature>
<accession>I7LWN9</accession>
<dbReference type="RefSeq" id="XP_001022684.2">
    <property type="nucleotide sequence ID" value="XM_001022684.2"/>
</dbReference>
<feature type="region of interest" description="Disordered" evidence="2">
    <location>
        <begin position="1"/>
        <end position="33"/>
    </location>
</feature>
<dbReference type="InParanoid" id="I7LWN9"/>
<proteinExistence type="predicted"/>
<dbReference type="eggNOG" id="KOG0231">
    <property type="taxonomic scope" value="Eukaryota"/>
</dbReference>
<organism evidence="3 4">
    <name type="scientific">Tetrahymena thermophila (strain SB210)</name>
    <dbReference type="NCBI Taxonomy" id="312017"/>
    <lineage>
        <taxon>Eukaryota</taxon>
        <taxon>Sar</taxon>
        <taxon>Alveolata</taxon>
        <taxon>Ciliophora</taxon>
        <taxon>Intramacronucleata</taxon>
        <taxon>Oligohymenophorea</taxon>
        <taxon>Hymenostomatida</taxon>
        <taxon>Tetrahymenina</taxon>
        <taxon>Tetrahymenidae</taxon>
        <taxon>Tetrahymena</taxon>
    </lineage>
</organism>
<gene>
    <name evidence="3" type="ORF">TTHERM_00728990</name>
</gene>